<dbReference type="PATRIC" id="fig|1096930.3.peg.2353"/>
<evidence type="ECO:0008006" key="5">
    <source>
        <dbReference type="Google" id="ProtNLM"/>
    </source>
</evidence>
<keyword evidence="4" id="KW-1185">Reference proteome</keyword>
<proteinExistence type="predicted"/>
<dbReference type="PANTHER" id="PTHR34136:SF1">
    <property type="entry name" value="UDP-N-ACETYL-D-MANNOSAMINURONIC ACID TRANSFERASE"/>
    <property type="match status" value="1"/>
</dbReference>
<dbReference type="eggNOG" id="COG1922">
    <property type="taxonomic scope" value="Bacteria"/>
</dbReference>
<accession>T0HTA6</accession>
<dbReference type="RefSeq" id="WP_021234211.1">
    <property type="nucleotide sequence ID" value="NZ_ATHL01000076.1"/>
</dbReference>
<dbReference type="AlphaFoldDB" id="T0HTA6"/>
<gene>
    <name evidence="3" type="ORF">L284_11825</name>
</gene>
<reference evidence="3 4" key="1">
    <citation type="journal article" date="2013" name="Genome Announc.">
        <title>Genome Sequence of Novosphingobium lindaniclasticum LE124T, Isolated from a Hexachlorocyclohexane Dumpsite.</title>
        <authorList>
            <person name="Saxena A."/>
            <person name="Nayyar N."/>
            <person name="Sangwan N."/>
            <person name="Kumari R."/>
            <person name="Khurana J.P."/>
            <person name="Lal R."/>
        </authorList>
    </citation>
    <scope>NUCLEOTIDE SEQUENCE [LARGE SCALE GENOMIC DNA]</scope>
    <source>
        <strain evidence="3 4">LE124</strain>
    </source>
</reference>
<dbReference type="Proteomes" id="UP000015527">
    <property type="component" value="Unassembled WGS sequence"/>
</dbReference>
<evidence type="ECO:0000256" key="2">
    <source>
        <dbReference type="ARBA" id="ARBA00022679"/>
    </source>
</evidence>
<dbReference type="NCBIfam" id="TIGR00696">
    <property type="entry name" value="wecG_tagA_cpsF"/>
    <property type="match status" value="1"/>
</dbReference>
<organism evidence="3 4">
    <name type="scientific">Novosphingobium lindaniclasticum LE124</name>
    <dbReference type="NCBI Taxonomy" id="1096930"/>
    <lineage>
        <taxon>Bacteria</taxon>
        <taxon>Pseudomonadati</taxon>
        <taxon>Pseudomonadota</taxon>
        <taxon>Alphaproteobacteria</taxon>
        <taxon>Sphingomonadales</taxon>
        <taxon>Sphingomonadaceae</taxon>
        <taxon>Novosphingobium</taxon>
    </lineage>
</organism>
<name>T0HTA6_9SPHN</name>
<dbReference type="PANTHER" id="PTHR34136">
    <property type="match status" value="1"/>
</dbReference>
<evidence type="ECO:0000256" key="1">
    <source>
        <dbReference type="ARBA" id="ARBA00022676"/>
    </source>
</evidence>
<dbReference type="GO" id="GO:0016758">
    <property type="term" value="F:hexosyltransferase activity"/>
    <property type="evidence" value="ECO:0007669"/>
    <property type="project" value="TreeGrafter"/>
</dbReference>
<protein>
    <recommendedName>
        <fullName evidence="5">Glycosyl transferase</fullName>
    </recommendedName>
</protein>
<dbReference type="EMBL" id="ATHL01000076">
    <property type="protein sequence ID" value="EQB15318.1"/>
    <property type="molecule type" value="Genomic_DNA"/>
</dbReference>
<dbReference type="OrthoDB" id="9771846at2"/>
<evidence type="ECO:0000313" key="3">
    <source>
        <dbReference type="EMBL" id="EQB15318.1"/>
    </source>
</evidence>
<comment type="caution">
    <text evidence="3">The sequence shown here is derived from an EMBL/GenBank/DDBJ whole genome shotgun (WGS) entry which is preliminary data.</text>
</comment>
<dbReference type="Pfam" id="PF03808">
    <property type="entry name" value="Glyco_tran_WecG"/>
    <property type="match status" value="1"/>
</dbReference>
<dbReference type="InterPro" id="IPR004629">
    <property type="entry name" value="WecG_TagA_CpsF"/>
</dbReference>
<dbReference type="CDD" id="cd06533">
    <property type="entry name" value="Glyco_transf_WecG_TagA"/>
    <property type="match status" value="1"/>
</dbReference>
<keyword evidence="2" id="KW-0808">Transferase</keyword>
<keyword evidence="1" id="KW-0328">Glycosyltransferase</keyword>
<sequence length="299" mass="33904">MYLDKFHETTEHFAPANVPDLAALVAAPLNEAAERRIEPDWTEPRPVEFLDLQFTRISMVEAIEAIVARPPSAPFSYIVTPNVDHVVRLQRRRSDLWPAYRGAWMTLCDSRILARMANAVGRDLPVVTGSDLTAALFEQRICTDDRIAILGGTEDMVSRITQRFNLRDVRHYNPPMGFIRDAREVAEAVGFLVEAKARYTFLAVGSPQQEIIARRVSRTACASGVGFCVGAGLEFLTGDQERAPRVVQQMSLEWLYRLSRDPQRLWRRYLVEGPQIFRIHQTWRRMSVSLPGSAGRLVP</sequence>
<evidence type="ECO:0000313" key="4">
    <source>
        <dbReference type="Proteomes" id="UP000015527"/>
    </source>
</evidence>